<evidence type="ECO:0000256" key="8">
    <source>
        <dbReference type="ARBA" id="ARBA00047364"/>
    </source>
</evidence>
<dbReference type="CDD" id="cd00814">
    <property type="entry name" value="MetRS_core"/>
    <property type="match status" value="1"/>
</dbReference>
<dbReference type="InterPro" id="IPR014729">
    <property type="entry name" value="Rossmann-like_a/b/a_fold"/>
</dbReference>
<dbReference type="PRINTS" id="PR01041">
    <property type="entry name" value="TRNASYNTHMET"/>
</dbReference>
<dbReference type="NCBIfam" id="TIGR00398">
    <property type="entry name" value="metG"/>
    <property type="match status" value="1"/>
</dbReference>
<comment type="catalytic activity">
    <reaction evidence="8">
        <text>tRNA(Met) + L-methionine + ATP = L-methionyl-tRNA(Met) + AMP + diphosphate</text>
        <dbReference type="Rhea" id="RHEA:13481"/>
        <dbReference type="Rhea" id="RHEA-COMP:9667"/>
        <dbReference type="Rhea" id="RHEA-COMP:9698"/>
        <dbReference type="ChEBI" id="CHEBI:30616"/>
        <dbReference type="ChEBI" id="CHEBI:33019"/>
        <dbReference type="ChEBI" id="CHEBI:57844"/>
        <dbReference type="ChEBI" id="CHEBI:78442"/>
        <dbReference type="ChEBI" id="CHEBI:78530"/>
        <dbReference type="ChEBI" id="CHEBI:456215"/>
        <dbReference type="EC" id="6.1.1.10"/>
    </reaction>
</comment>
<dbReference type="Pfam" id="PF09334">
    <property type="entry name" value="tRNA-synt_1g"/>
    <property type="match status" value="1"/>
</dbReference>
<evidence type="ECO:0000256" key="9">
    <source>
        <dbReference type="ARBA" id="ARBA00068817"/>
    </source>
</evidence>
<keyword evidence="5 10" id="KW-0067">ATP-binding</keyword>
<evidence type="ECO:0000256" key="1">
    <source>
        <dbReference type="ARBA" id="ARBA00005594"/>
    </source>
</evidence>
<evidence type="ECO:0000313" key="14">
    <source>
        <dbReference type="Proteomes" id="UP000294933"/>
    </source>
</evidence>
<dbReference type="EC" id="6.1.1.10" evidence="2"/>
<feature type="compositionally biased region" description="Basic and acidic residues" evidence="11">
    <location>
        <begin position="563"/>
        <end position="572"/>
    </location>
</feature>
<accession>A0A4Y7QMT8</accession>
<dbReference type="GO" id="GO:0006431">
    <property type="term" value="P:methionyl-tRNA aminoacylation"/>
    <property type="evidence" value="ECO:0007669"/>
    <property type="project" value="InterPro"/>
</dbReference>
<dbReference type="GO" id="GO:0004825">
    <property type="term" value="F:methionine-tRNA ligase activity"/>
    <property type="evidence" value="ECO:0007669"/>
    <property type="project" value="UniProtKB-EC"/>
</dbReference>
<dbReference type="Gene3D" id="2.170.220.10">
    <property type="match status" value="1"/>
</dbReference>
<name>A0A4Y7QMT8_9AGAM</name>
<evidence type="ECO:0000256" key="5">
    <source>
        <dbReference type="ARBA" id="ARBA00022840"/>
    </source>
</evidence>
<dbReference type="Gene3D" id="1.10.730.10">
    <property type="entry name" value="Isoleucyl-tRNA Synthetase, Domain 1"/>
    <property type="match status" value="1"/>
</dbReference>
<keyword evidence="14" id="KW-1185">Reference proteome</keyword>
<keyword evidence="7 10" id="KW-0030">Aminoacyl-tRNA synthetase</keyword>
<evidence type="ECO:0000313" key="13">
    <source>
        <dbReference type="EMBL" id="TDL28964.1"/>
    </source>
</evidence>
<dbReference type="AlphaFoldDB" id="A0A4Y7QMT8"/>
<dbReference type="SUPFAM" id="SSF52374">
    <property type="entry name" value="Nucleotidylyl transferase"/>
    <property type="match status" value="1"/>
</dbReference>
<keyword evidence="3 10" id="KW-0436">Ligase</keyword>
<evidence type="ECO:0000256" key="11">
    <source>
        <dbReference type="SAM" id="MobiDB-lite"/>
    </source>
</evidence>
<evidence type="ECO:0000256" key="7">
    <source>
        <dbReference type="ARBA" id="ARBA00023146"/>
    </source>
</evidence>
<dbReference type="InterPro" id="IPR009080">
    <property type="entry name" value="tRNAsynth_Ia_anticodon-bd"/>
</dbReference>
<dbReference type="InterPro" id="IPR015413">
    <property type="entry name" value="Methionyl/Leucyl_tRNA_Synth"/>
</dbReference>
<dbReference type="PANTHER" id="PTHR43326:SF1">
    <property type="entry name" value="METHIONINE--TRNA LIGASE, MITOCHONDRIAL"/>
    <property type="match status" value="1"/>
</dbReference>
<protein>
    <recommendedName>
        <fullName evidence="9">Probable methionine--tRNA ligase, mitochondrial</fullName>
        <ecNumber evidence="2">6.1.1.10</ecNumber>
    </recommendedName>
</protein>
<dbReference type="OrthoDB" id="24670at2759"/>
<dbReference type="GO" id="GO:0005739">
    <property type="term" value="C:mitochondrion"/>
    <property type="evidence" value="ECO:0007669"/>
    <property type="project" value="UniProtKB-ARBA"/>
</dbReference>
<dbReference type="InterPro" id="IPR023457">
    <property type="entry name" value="Met-tRNA_synth_2"/>
</dbReference>
<feature type="compositionally biased region" description="Basic and acidic residues" evidence="11">
    <location>
        <begin position="581"/>
        <end position="592"/>
    </location>
</feature>
<proteinExistence type="inferred from homology"/>
<dbReference type="EMBL" id="ML170157">
    <property type="protein sequence ID" value="TDL28964.1"/>
    <property type="molecule type" value="Genomic_DNA"/>
</dbReference>
<evidence type="ECO:0000256" key="6">
    <source>
        <dbReference type="ARBA" id="ARBA00022917"/>
    </source>
</evidence>
<keyword evidence="6 10" id="KW-0648">Protein biosynthesis</keyword>
<reference evidence="13 14" key="1">
    <citation type="submission" date="2018-06" db="EMBL/GenBank/DDBJ databases">
        <title>A transcriptomic atlas of mushroom development highlights an independent origin of complex multicellularity.</title>
        <authorList>
            <consortium name="DOE Joint Genome Institute"/>
            <person name="Krizsan K."/>
            <person name="Almasi E."/>
            <person name="Merenyi Z."/>
            <person name="Sahu N."/>
            <person name="Viragh M."/>
            <person name="Koszo T."/>
            <person name="Mondo S."/>
            <person name="Kiss B."/>
            <person name="Balint B."/>
            <person name="Kues U."/>
            <person name="Barry K."/>
            <person name="Hegedus J.C."/>
            <person name="Henrissat B."/>
            <person name="Johnson J."/>
            <person name="Lipzen A."/>
            <person name="Ohm R."/>
            <person name="Nagy I."/>
            <person name="Pangilinan J."/>
            <person name="Yan J."/>
            <person name="Xiong Y."/>
            <person name="Grigoriev I.V."/>
            <person name="Hibbett D.S."/>
            <person name="Nagy L.G."/>
        </authorList>
    </citation>
    <scope>NUCLEOTIDE SEQUENCE [LARGE SCALE GENOMIC DNA]</scope>
    <source>
        <strain evidence="13 14">SZMC22713</strain>
    </source>
</reference>
<dbReference type="SUPFAM" id="SSF47323">
    <property type="entry name" value="Anticodon-binding domain of a subclass of class I aminoacyl-tRNA synthetases"/>
    <property type="match status" value="1"/>
</dbReference>
<evidence type="ECO:0000256" key="4">
    <source>
        <dbReference type="ARBA" id="ARBA00022741"/>
    </source>
</evidence>
<evidence type="ECO:0000256" key="10">
    <source>
        <dbReference type="RuleBase" id="RU363039"/>
    </source>
</evidence>
<dbReference type="InterPro" id="IPR033911">
    <property type="entry name" value="MetRS_core"/>
</dbReference>
<feature type="region of interest" description="Disordered" evidence="11">
    <location>
        <begin position="563"/>
        <end position="592"/>
    </location>
</feature>
<dbReference type="Gene3D" id="3.40.50.620">
    <property type="entry name" value="HUPs"/>
    <property type="match status" value="1"/>
</dbReference>
<dbReference type="VEuPathDB" id="FungiDB:BD410DRAFT_811933"/>
<dbReference type="PANTHER" id="PTHR43326">
    <property type="entry name" value="METHIONYL-TRNA SYNTHETASE"/>
    <property type="match status" value="1"/>
</dbReference>
<dbReference type="FunFam" id="2.170.220.10:FF:000001">
    <property type="entry name" value="methionine--tRNA ligase, mitochondrial"/>
    <property type="match status" value="1"/>
</dbReference>
<organism evidence="13 14">
    <name type="scientific">Rickenella mellea</name>
    <dbReference type="NCBI Taxonomy" id="50990"/>
    <lineage>
        <taxon>Eukaryota</taxon>
        <taxon>Fungi</taxon>
        <taxon>Dikarya</taxon>
        <taxon>Basidiomycota</taxon>
        <taxon>Agaricomycotina</taxon>
        <taxon>Agaricomycetes</taxon>
        <taxon>Hymenochaetales</taxon>
        <taxon>Rickenellaceae</taxon>
        <taxon>Rickenella</taxon>
    </lineage>
</organism>
<sequence length="592" mass="67246">MLLRRCSRTFERVCHVTWNHRLLSYGHDSKPYYITTPIFYPNSVPHIGHLHSLVIADIYARYARLVSPSRPAYFVIGTDEHGLKIQKAAEAKGVPPAELCDLLSDKFRQLAIEANISHTKFMRTTTDEHRHAVQHLWKALDSRGLIYKGVHSGWYSVSDECFFTNAQIDLKIDEPTGQTVHFSKETGNVVEWTEEVNYKFRLSRFRTMLMHHFKSNEQAIKPYEQYQQIINYLETDSNISDLSISRPSSRLSWGIPVPGDETHTIYVWLDALTVYLSGVGYPWPSSDYSSMWPPNLQVIGKDILRFHAIYLPAFLMALDLPLPHTLLSHAHWTVNKTKMSKSIGNVVDPFDEVKEYGADTVRYYLARVGGRFKDDTDWSKDQLEKHEAEIRSLLGNTLLRIQSHKLLERLPPSSQTLPLEHSILLPRSDTRVPGDAMQLHLGGLSLRVSQHLNKCEVADALGVIVDCLALANKELTSYAPWSLSTSSTTAVTLTTWLRETLRITGILLQPFMPTKSSQLLDALCVPSHERSWNFAQVGLGQVDAGPLKAVTLFPGPKERKVLDVEQDHESGKAKKFVKGQKKGDGKWWKKVQ</sequence>
<keyword evidence="4 10" id="KW-0547">Nucleotide-binding</keyword>
<dbReference type="GO" id="GO:0005524">
    <property type="term" value="F:ATP binding"/>
    <property type="evidence" value="ECO:0007669"/>
    <property type="project" value="UniProtKB-KW"/>
</dbReference>
<evidence type="ECO:0000256" key="3">
    <source>
        <dbReference type="ARBA" id="ARBA00022598"/>
    </source>
</evidence>
<feature type="domain" description="Methionyl/Leucyl tRNA synthetase" evidence="12">
    <location>
        <begin position="32"/>
        <end position="400"/>
    </location>
</feature>
<evidence type="ECO:0000256" key="2">
    <source>
        <dbReference type="ARBA" id="ARBA00012838"/>
    </source>
</evidence>
<gene>
    <name evidence="13" type="ORF">BD410DRAFT_811933</name>
</gene>
<comment type="similarity">
    <text evidence="1 10">Belongs to the class-I aminoacyl-tRNA synthetase family.</text>
</comment>
<dbReference type="Proteomes" id="UP000294933">
    <property type="component" value="Unassembled WGS sequence"/>
</dbReference>
<dbReference type="STRING" id="50990.A0A4Y7QMT8"/>
<evidence type="ECO:0000259" key="12">
    <source>
        <dbReference type="Pfam" id="PF09334"/>
    </source>
</evidence>
<dbReference type="InterPro" id="IPR014758">
    <property type="entry name" value="Met-tRNA_synth"/>
</dbReference>